<sequence length="101" mass="11457">MTEEVQCICGASIKMTLQCFGSMQDQVMVPSDRRNDKIWQNCYCMMGGGIGPVIYAGTKSMEAIENAGRLLDVDFHKYRMYKPAGGRFPPVSRRFYIIPCF</sequence>
<gene>
    <name evidence="1" type="ORF">C2S_11793</name>
</gene>
<reference evidence="1" key="1">
    <citation type="submission" date="2019-05" db="EMBL/GenBank/DDBJ databases">
        <authorList>
            <person name="Piombo E."/>
        </authorList>
    </citation>
    <scope>NUCLEOTIDE SEQUENCE</scope>
    <source>
        <strain evidence="1">C2S</strain>
    </source>
</reference>
<proteinExistence type="predicted"/>
<evidence type="ECO:0000313" key="1">
    <source>
        <dbReference type="EMBL" id="VTT80489.1"/>
    </source>
</evidence>
<comment type="caution">
    <text evidence="1">The sequence shown here is derived from an EMBL/GenBank/DDBJ whole genome shotgun (WGS) entry which is preliminary data.</text>
</comment>
<dbReference type="AlphaFoldDB" id="A0A5Q3CX72"/>
<accession>A0A5Q3CX72</accession>
<name>A0A5Q3CX72_FUSFU</name>
<protein>
    <submittedName>
        <fullName evidence="1">Uncharacterized protein</fullName>
    </submittedName>
</protein>
<organism evidence="1 2">
    <name type="scientific">Fusarium fujikuroi</name>
    <name type="common">Bakanae and foot rot disease fungus</name>
    <name type="synonym">Gibberella fujikuroi</name>
    <dbReference type="NCBI Taxonomy" id="5127"/>
    <lineage>
        <taxon>Eukaryota</taxon>
        <taxon>Fungi</taxon>
        <taxon>Dikarya</taxon>
        <taxon>Ascomycota</taxon>
        <taxon>Pezizomycotina</taxon>
        <taxon>Sordariomycetes</taxon>
        <taxon>Hypocreomycetidae</taxon>
        <taxon>Hypocreales</taxon>
        <taxon>Nectriaceae</taxon>
        <taxon>Fusarium</taxon>
        <taxon>Fusarium fujikuroi species complex</taxon>
    </lineage>
</organism>
<dbReference type="Proteomes" id="UP000760494">
    <property type="component" value="Unassembled WGS sequence"/>
</dbReference>
<evidence type="ECO:0000313" key="2">
    <source>
        <dbReference type="Proteomes" id="UP000760494"/>
    </source>
</evidence>
<dbReference type="EMBL" id="CABFJX010000403">
    <property type="protein sequence ID" value="VTT80489.1"/>
    <property type="molecule type" value="Genomic_DNA"/>
</dbReference>